<dbReference type="Proteomes" id="UP000297564">
    <property type="component" value="Unassembled WGS sequence"/>
</dbReference>
<feature type="region of interest" description="Disordered" evidence="6">
    <location>
        <begin position="205"/>
        <end position="226"/>
    </location>
</feature>
<dbReference type="InterPro" id="IPR009057">
    <property type="entry name" value="Homeodomain-like_sf"/>
</dbReference>
<accession>A0A4Z0BW78</accession>
<keyword evidence="9" id="KW-1185">Reference proteome</keyword>
<evidence type="ECO:0000256" key="1">
    <source>
        <dbReference type="ARBA" id="ARBA00022491"/>
    </source>
</evidence>
<proteinExistence type="predicted"/>
<dbReference type="PANTHER" id="PTHR30055:SF234">
    <property type="entry name" value="HTH-TYPE TRANSCRIPTIONAL REGULATOR BETI"/>
    <property type="match status" value="1"/>
</dbReference>
<organism evidence="8 9">
    <name type="scientific">Ramlibacter rhizophilus</name>
    <dbReference type="NCBI Taxonomy" id="1781167"/>
    <lineage>
        <taxon>Bacteria</taxon>
        <taxon>Pseudomonadati</taxon>
        <taxon>Pseudomonadota</taxon>
        <taxon>Betaproteobacteria</taxon>
        <taxon>Burkholderiales</taxon>
        <taxon>Comamonadaceae</taxon>
        <taxon>Ramlibacter</taxon>
    </lineage>
</organism>
<keyword evidence="4" id="KW-0804">Transcription</keyword>
<dbReference type="GO" id="GO:0003700">
    <property type="term" value="F:DNA-binding transcription factor activity"/>
    <property type="evidence" value="ECO:0007669"/>
    <property type="project" value="TreeGrafter"/>
</dbReference>
<comment type="caution">
    <text evidence="8">The sequence shown here is derived from an EMBL/GenBank/DDBJ whole genome shotgun (WGS) entry which is preliminary data.</text>
</comment>
<protein>
    <submittedName>
        <fullName evidence="8">TetR/AcrR family transcriptional regulator</fullName>
    </submittedName>
</protein>
<dbReference type="GO" id="GO:0005576">
    <property type="term" value="C:extracellular region"/>
    <property type="evidence" value="ECO:0007669"/>
    <property type="project" value="InterPro"/>
</dbReference>
<gene>
    <name evidence="8" type="ORF">EZ242_06310</name>
</gene>
<dbReference type="RefSeq" id="WP_135284282.1">
    <property type="nucleotide sequence ID" value="NZ_SMLL01000002.1"/>
</dbReference>
<dbReference type="GO" id="GO:0000976">
    <property type="term" value="F:transcription cis-regulatory region binding"/>
    <property type="evidence" value="ECO:0007669"/>
    <property type="project" value="TreeGrafter"/>
</dbReference>
<evidence type="ECO:0000313" key="9">
    <source>
        <dbReference type="Proteomes" id="UP000297564"/>
    </source>
</evidence>
<dbReference type="Pfam" id="PF00440">
    <property type="entry name" value="TetR_N"/>
    <property type="match status" value="1"/>
</dbReference>
<evidence type="ECO:0000259" key="7">
    <source>
        <dbReference type="PROSITE" id="PS50977"/>
    </source>
</evidence>
<dbReference type="PRINTS" id="PR00455">
    <property type="entry name" value="HTHTETR"/>
</dbReference>
<evidence type="ECO:0000256" key="4">
    <source>
        <dbReference type="ARBA" id="ARBA00023163"/>
    </source>
</evidence>
<dbReference type="Gene3D" id="1.10.357.10">
    <property type="entry name" value="Tetracycline Repressor, domain 2"/>
    <property type="match status" value="1"/>
</dbReference>
<reference evidence="8 9" key="1">
    <citation type="submission" date="2019-03" db="EMBL/GenBank/DDBJ databases">
        <title>Ramlibacter rhizophilus CCTCC AB2015357, whole genome shotgun sequence.</title>
        <authorList>
            <person name="Zhang X."/>
            <person name="Feng G."/>
            <person name="Zhu H."/>
        </authorList>
    </citation>
    <scope>NUCLEOTIDE SEQUENCE [LARGE SCALE GENOMIC DNA]</scope>
    <source>
        <strain evidence="8 9">CCTCC AB2015357</strain>
    </source>
</reference>
<name>A0A4Z0BW78_9BURK</name>
<feature type="DNA-binding region" description="H-T-H motif" evidence="5">
    <location>
        <begin position="38"/>
        <end position="57"/>
    </location>
</feature>
<sequence length="226" mass="24964">MPARITEAAAAPARHDTKARILEAAFQRLAREGYGGLSIREIAKDAGVNHALVNYHFKSKEQLVIAVLDDANRRLLARQERLYAGPGSYAHKWAQARRYYENDLASGFVRVLMELYAASMSNPALRDEFQPRMNAWFDLIGKVVAEAFEHYGLDLPVSPEVVSCWICNFWIGTELAMLAGTGRPETHRASLVAVETLLEALEAGKAKRARTSAPSRAGAGRRAKSP</sequence>
<keyword evidence="2" id="KW-0805">Transcription regulation</keyword>
<dbReference type="AlphaFoldDB" id="A0A4Z0BW78"/>
<keyword evidence="1" id="KW-0678">Repressor</keyword>
<dbReference type="InterPro" id="IPR036271">
    <property type="entry name" value="Tet_transcr_reg_TetR-rel_C_sf"/>
</dbReference>
<evidence type="ECO:0000256" key="6">
    <source>
        <dbReference type="SAM" id="MobiDB-lite"/>
    </source>
</evidence>
<evidence type="ECO:0000256" key="5">
    <source>
        <dbReference type="PROSITE-ProRule" id="PRU00335"/>
    </source>
</evidence>
<evidence type="ECO:0000256" key="2">
    <source>
        <dbReference type="ARBA" id="ARBA00023015"/>
    </source>
</evidence>
<evidence type="ECO:0000256" key="3">
    <source>
        <dbReference type="ARBA" id="ARBA00023125"/>
    </source>
</evidence>
<dbReference type="PANTHER" id="PTHR30055">
    <property type="entry name" value="HTH-TYPE TRANSCRIPTIONAL REGULATOR RUTR"/>
    <property type="match status" value="1"/>
</dbReference>
<dbReference type="PROSITE" id="PS01081">
    <property type="entry name" value="HTH_TETR_1"/>
    <property type="match status" value="1"/>
</dbReference>
<dbReference type="PROSITE" id="PS50977">
    <property type="entry name" value="HTH_TETR_2"/>
    <property type="match status" value="1"/>
</dbReference>
<dbReference type="InterPro" id="IPR050109">
    <property type="entry name" value="HTH-type_TetR-like_transc_reg"/>
</dbReference>
<dbReference type="InterPro" id="IPR001647">
    <property type="entry name" value="HTH_TetR"/>
</dbReference>
<dbReference type="EMBL" id="SMLL01000002">
    <property type="protein sequence ID" value="TFZ03483.1"/>
    <property type="molecule type" value="Genomic_DNA"/>
</dbReference>
<dbReference type="SUPFAM" id="SSF48498">
    <property type="entry name" value="Tetracyclin repressor-like, C-terminal domain"/>
    <property type="match status" value="1"/>
</dbReference>
<feature type="domain" description="HTH tetR-type" evidence="7">
    <location>
        <begin position="15"/>
        <end position="75"/>
    </location>
</feature>
<dbReference type="SUPFAM" id="SSF46689">
    <property type="entry name" value="Homeodomain-like"/>
    <property type="match status" value="1"/>
</dbReference>
<dbReference type="OrthoDB" id="6684185at2"/>
<evidence type="ECO:0000313" key="8">
    <source>
        <dbReference type="EMBL" id="TFZ03483.1"/>
    </source>
</evidence>
<keyword evidence="3 5" id="KW-0238">DNA-binding</keyword>
<dbReference type="PROSITE" id="PS00278">
    <property type="entry name" value="STAPH_STREP_TOXIN_2"/>
    <property type="match status" value="1"/>
</dbReference>
<dbReference type="InterPro" id="IPR023772">
    <property type="entry name" value="DNA-bd_HTH_TetR-type_CS"/>
</dbReference>
<dbReference type="InterPro" id="IPR006126">
    <property type="entry name" value="Staph/Strept_toxin_CS"/>
</dbReference>